<dbReference type="KEGG" id="acij:JS278_02200"/>
<dbReference type="Proteomes" id="UP000251995">
    <property type="component" value="Chromosome"/>
</dbReference>
<keyword evidence="1" id="KW-1133">Transmembrane helix</keyword>
<protein>
    <submittedName>
        <fullName evidence="2">Uncharacterized protein</fullName>
    </submittedName>
</protein>
<evidence type="ECO:0000313" key="2">
    <source>
        <dbReference type="EMBL" id="AXE39352.1"/>
    </source>
</evidence>
<keyword evidence="1" id="KW-0812">Transmembrane</keyword>
<accession>A0A344UVQ4</accession>
<dbReference type="EMBL" id="CP025198">
    <property type="protein sequence ID" value="AXE39352.1"/>
    <property type="molecule type" value="Genomic_DNA"/>
</dbReference>
<feature type="transmembrane region" description="Helical" evidence="1">
    <location>
        <begin position="14"/>
        <end position="33"/>
    </location>
</feature>
<proteinExistence type="predicted"/>
<keyword evidence="1" id="KW-0472">Membrane</keyword>
<organism evidence="2 3">
    <name type="scientific">Acidipropionibacterium virtanenii</name>
    <dbReference type="NCBI Taxonomy" id="2057246"/>
    <lineage>
        <taxon>Bacteria</taxon>
        <taxon>Bacillati</taxon>
        <taxon>Actinomycetota</taxon>
        <taxon>Actinomycetes</taxon>
        <taxon>Propionibacteriales</taxon>
        <taxon>Propionibacteriaceae</taxon>
        <taxon>Acidipropionibacterium</taxon>
    </lineage>
</organism>
<name>A0A344UVQ4_9ACTN</name>
<gene>
    <name evidence="2" type="ORF">JS278_02200</name>
</gene>
<reference evidence="2 3" key="1">
    <citation type="submission" date="2017-12" db="EMBL/GenBank/DDBJ databases">
        <title>The whole genome sequence of the Acidipropionibacterium virtanenii sp. nov. type strain JS278.</title>
        <authorList>
            <person name="Laine P."/>
            <person name="Deptula P."/>
            <person name="Varmanen P."/>
            <person name="Auvinen P."/>
        </authorList>
    </citation>
    <scope>NUCLEOTIDE SEQUENCE [LARGE SCALE GENOMIC DNA]</scope>
    <source>
        <strain evidence="2 3">JS278</strain>
    </source>
</reference>
<sequence length="68" mass="7878">MSITVLLKKRYKVWIRNWLIYAVLLCGLMWLLGDFHLSLVAPMVAGLVVGLVIWPVIDLARYGLRRRP</sequence>
<evidence type="ECO:0000313" key="3">
    <source>
        <dbReference type="Proteomes" id="UP000251995"/>
    </source>
</evidence>
<dbReference type="RefSeq" id="WP_147243196.1">
    <property type="nucleotide sequence ID" value="NZ_CP025198.1"/>
</dbReference>
<keyword evidence="3" id="KW-1185">Reference proteome</keyword>
<evidence type="ECO:0000256" key="1">
    <source>
        <dbReference type="SAM" id="Phobius"/>
    </source>
</evidence>
<dbReference type="AlphaFoldDB" id="A0A344UVQ4"/>
<dbReference type="OrthoDB" id="9871549at2"/>
<feature type="transmembrane region" description="Helical" evidence="1">
    <location>
        <begin position="39"/>
        <end position="57"/>
    </location>
</feature>